<dbReference type="AlphaFoldDB" id="A0A926L6W9"/>
<keyword evidence="2" id="KW-1185">Reference proteome</keyword>
<sequence length="528" mass="56117">MPKAASKGRQIITGIDTSGAHPVEYRFAHAKKGNRHLTVVFANLAAPDDYGWSTGVLDDLRSNILWIRDRFDGGLTYYLCREMDFSVERSVIDLIAKVVKALGLTPDDVTLWGSSKGASAALYFGLRYGFRNIVACVPQFLIGTFVRETYPKVGRSMLGEGLPEENARVLDAILPDLLRAGASPEANIYLVSSPQDEQYKEQVEPFLELLRRYPNFNYIHSESPFVKEHNQVTVRNVPPLLGIAYLLVEGITPRLGLTRHGYEEPDRDTSAIDDFLGATAKVKKAGAFQPPVVTVPAAGGQLPATGARFTGLAPGAVRVSMWEKGKFLASPPVAADGTWSWEPSKPWAKGEHRVKIFAVDPAGFHSATTEVPFTVTDGAAAAPAGAVPAGAAPAAGHGMPTGVGGPIPPGPGAGPGVQGARPAFPRVQPPVVSLPAAHQQVAGTAVGFRGIAPGTVQVRFRENGALLGANGVRPDGTWAWEPGWPWSEGAHLVEVVAVDAGGMESEPARIPFTVTPASAPAGYFTPRY</sequence>
<organism evidence="1 2">
    <name type="scientific">Streptomyces griseicoloratus</name>
    <dbReference type="NCBI Taxonomy" id="2752516"/>
    <lineage>
        <taxon>Bacteria</taxon>
        <taxon>Bacillati</taxon>
        <taxon>Actinomycetota</taxon>
        <taxon>Actinomycetes</taxon>
        <taxon>Kitasatosporales</taxon>
        <taxon>Streptomycetaceae</taxon>
        <taxon>Streptomyces</taxon>
    </lineage>
</organism>
<dbReference type="Proteomes" id="UP000621210">
    <property type="component" value="Unassembled WGS sequence"/>
</dbReference>
<dbReference type="EMBL" id="JACVQF010000224">
    <property type="protein sequence ID" value="MBD0423750.1"/>
    <property type="molecule type" value="Genomic_DNA"/>
</dbReference>
<evidence type="ECO:0008006" key="3">
    <source>
        <dbReference type="Google" id="ProtNLM"/>
    </source>
</evidence>
<name>A0A926L6W9_9ACTN</name>
<dbReference type="RefSeq" id="WP_188184681.1">
    <property type="nucleotide sequence ID" value="NZ_JACVQF010000224.1"/>
</dbReference>
<reference evidence="1" key="2">
    <citation type="submission" date="2020-09" db="EMBL/GenBank/DDBJ databases">
        <authorList>
            <person name="Luo X."/>
        </authorList>
    </citation>
    <scope>NUCLEOTIDE SEQUENCE</scope>
    <source>
        <strain evidence="1">TRM S81-3</strain>
    </source>
</reference>
<comment type="caution">
    <text evidence="1">The sequence shown here is derived from an EMBL/GenBank/DDBJ whole genome shotgun (WGS) entry which is preliminary data.</text>
</comment>
<dbReference type="SUPFAM" id="SSF53474">
    <property type="entry name" value="alpha/beta-Hydrolases"/>
    <property type="match status" value="1"/>
</dbReference>
<gene>
    <name evidence="1" type="ORF">H0H10_32115</name>
</gene>
<reference evidence="1" key="1">
    <citation type="submission" date="2020-09" db="EMBL/GenBank/DDBJ databases">
        <title>Streptomyces grisecoloratus sp. nov., isolated from cotton soil.</title>
        <authorList>
            <person name="Xing L."/>
        </authorList>
    </citation>
    <scope>NUCLEOTIDE SEQUENCE</scope>
    <source>
        <strain evidence="1">TRM S81-3</strain>
    </source>
</reference>
<evidence type="ECO:0000313" key="2">
    <source>
        <dbReference type="Proteomes" id="UP000621210"/>
    </source>
</evidence>
<protein>
    <recommendedName>
        <fullName evidence="3">Bacterial Ig-like domain-containing protein</fullName>
    </recommendedName>
</protein>
<evidence type="ECO:0000313" key="1">
    <source>
        <dbReference type="EMBL" id="MBD0423750.1"/>
    </source>
</evidence>
<accession>A0A926L6W9</accession>
<dbReference type="Gene3D" id="3.30.420.430">
    <property type="match status" value="2"/>
</dbReference>
<proteinExistence type="predicted"/>
<dbReference type="InterPro" id="IPR029058">
    <property type="entry name" value="AB_hydrolase_fold"/>
</dbReference>